<evidence type="ECO:0000256" key="6">
    <source>
        <dbReference type="ARBA" id="ARBA00023136"/>
    </source>
</evidence>
<keyword evidence="5 9" id="KW-1133">Transmembrane helix</keyword>
<dbReference type="InterPro" id="IPR001182">
    <property type="entry name" value="FtsW/RodA"/>
</dbReference>
<dbReference type="GO" id="GO:0008955">
    <property type="term" value="F:peptidoglycan glycosyltransferase activity"/>
    <property type="evidence" value="ECO:0007669"/>
    <property type="project" value="UniProtKB-EC"/>
</dbReference>
<organism evidence="10 11">
    <name type="scientific">Kribbella antibiotica</name>
    <dbReference type="NCBI Taxonomy" id="190195"/>
    <lineage>
        <taxon>Bacteria</taxon>
        <taxon>Bacillati</taxon>
        <taxon>Actinomycetota</taxon>
        <taxon>Actinomycetes</taxon>
        <taxon>Propionibacteriales</taxon>
        <taxon>Kribbellaceae</taxon>
        <taxon>Kribbella</taxon>
    </lineage>
</organism>
<evidence type="ECO:0000256" key="3">
    <source>
        <dbReference type="ARBA" id="ARBA00022692"/>
    </source>
</evidence>
<evidence type="ECO:0000256" key="4">
    <source>
        <dbReference type="ARBA" id="ARBA00022960"/>
    </source>
</evidence>
<feature type="transmembrane region" description="Helical" evidence="9">
    <location>
        <begin position="59"/>
        <end position="79"/>
    </location>
</feature>
<comment type="pathway">
    <text evidence="2">Cell wall biogenesis; peptidoglycan biosynthesis.</text>
</comment>
<dbReference type="PANTHER" id="PTHR30474:SF14">
    <property type="entry name" value="CELL CYCLE PROTEIN"/>
    <property type="match status" value="1"/>
</dbReference>
<keyword evidence="6 9" id="KW-0472">Membrane</keyword>
<feature type="transmembrane region" description="Helical" evidence="9">
    <location>
        <begin position="361"/>
        <end position="378"/>
    </location>
</feature>
<dbReference type="GO" id="GO:0051301">
    <property type="term" value="P:cell division"/>
    <property type="evidence" value="ECO:0007669"/>
    <property type="project" value="InterPro"/>
</dbReference>
<feature type="transmembrane region" description="Helical" evidence="9">
    <location>
        <begin position="91"/>
        <end position="111"/>
    </location>
</feature>
<accession>A0A4R4ZH46</accession>
<name>A0A4R4ZH46_9ACTN</name>
<evidence type="ECO:0000256" key="9">
    <source>
        <dbReference type="SAM" id="Phobius"/>
    </source>
</evidence>
<dbReference type="OrthoDB" id="9812661at2"/>
<dbReference type="RefSeq" id="WP_132171089.1">
    <property type="nucleotide sequence ID" value="NZ_SMKX01000076.1"/>
</dbReference>
<dbReference type="PROSITE" id="PS00428">
    <property type="entry name" value="FTSW_RODA_SPOVE"/>
    <property type="match status" value="1"/>
</dbReference>
<dbReference type="Pfam" id="PF01098">
    <property type="entry name" value="FTSW_RODA_SPOVE"/>
    <property type="match status" value="1"/>
</dbReference>
<dbReference type="EMBL" id="SMKX01000076">
    <property type="protein sequence ID" value="TDD57366.1"/>
    <property type="molecule type" value="Genomic_DNA"/>
</dbReference>
<dbReference type="PANTHER" id="PTHR30474">
    <property type="entry name" value="CELL CYCLE PROTEIN"/>
    <property type="match status" value="1"/>
</dbReference>
<keyword evidence="4" id="KW-0133">Cell shape</keyword>
<protein>
    <recommendedName>
        <fullName evidence="7">peptidoglycan glycosyltransferase</fullName>
        <ecNumber evidence="7">2.4.99.28</ecNumber>
    </recommendedName>
</protein>
<dbReference type="NCBIfam" id="TIGR02210">
    <property type="entry name" value="rodA_shape"/>
    <property type="match status" value="1"/>
</dbReference>
<dbReference type="GO" id="GO:0008360">
    <property type="term" value="P:regulation of cell shape"/>
    <property type="evidence" value="ECO:0007669"/>
    <property type="project" value="UniProtKB-KW"/>
</dbReference>
<dbReference type="InterPro" id="IPR011923">
    <property type="entry name" value="RodA/MrdB"/>
</dbReference>
<evidence type="ECO:0000256" key="7">
    <source>
        <dbReference type="ARBA" id="ARBA00044770"/>
    </source>
</evidence>
<dbReference type="EC" id="2.4.99.28" evidence="7"/>
<dbReference type="AlphaFoldDB" id="A0A4R4ZH46"/>
<evidence type="ECO:0000256" key="1">
    <source>
        <dbReference type="ARBA" id="ARBA00004141"/>
    </source>
</evidence>
<feature type="transmembrane region" description="Helical" evidence="9">
    <location>
        <begin position="294"/>
        <end position="311"/>
    </location>
</feature>
<feature type="transmembrane region" description="Helical" evidence="9">
    <location>
        <begin position="21"/>
        <end position="44"/>
    </location>
</feature>
<evidence type="ECO:0000256" key="8">
    <source>
        <dbReference type="ARBA" id="ARBA00049902"/>
    </source>
</evidence>
<dbReference type="GO" id="GO:0015648">
    <property type="term" value="F:lipid-linked peptidoglycan transporter activity"/>
    <property type="evidence" value="ECO:0007669"/>
    <property type="project" value="TreeGrafter"/>
</dbReference>
<sequence length="388" mass="41642">MALLTPIRTRPRMDRRSTVWHIDWILVLGVVALSSIGALLIWSATHGRESLTEGNPNFFLLRHALNFAIGLILAVGAAVTDPRRLRLLTPVLYAAAIVGLILVLVPGVGAVINGSRSWIQLPWMSVQPSEFAKLAVIVGMALLIAEKGETDRNETARTIDIAQAVAIAAIPVVLVLLQPDLGTVMVLGSIVFGIIAVSGVPKRWMLGLVTAGVVITTLSIKLQILKEYQLKRFLNFANPEQDLQGSGYNVNQARIAIGNGGIFGQGLFHGSQTQNAFVPEQHTDFVFTVAGEELGLIGAGGIILLFALILFRGLRIAINARDAFGRLVATGVVCWFAFQAFENIGMTLGIMPVTGLPLPFVSYGGSSMFAGLLAIGLLQNIHLRSHTF</sequence>
<reference evidence="10 11" key="1">
    <citation type="submission" date="2019-03" db="EMBL/GenBank/DDBJ databases">
        <title>Draft genome sequences of novel Actinobacteria.</title>
        <authorList>
            <person name="Sahin N."/>
            <person name="Ay H."/>
            <person name="Saygin H."/>
        </authorList>
    </citation>
    <scope>NUCLEOTIDE SEQUENCE [LARGE SCALE GENOMIC DNA]</scope>
    <source>
        <strain evidence="10 11">JCM 13523</strain>
    </source>
</reference>
<comment type="caution">
    <text evidence="10">The sequence shown here is derived from an EMBL/GenBank/DDBJ whole genome shotgun (WGS) entry which is preliminary data.</text>
</comment>
<dbReference type="InterPro" id="IPR018365">
    <property type="entry name" value="Cell_cycle_FtsW-rel_CS"/>
</dbReference>
<keyword evidence="3 9" id="KW-0812">Transmembrane</keyword>
<comment type="subcellular location">
    <subcellularLocation>
        <location evidence="1">Membrane</location>
        <topology evidence="1">Multi-pass membrane protein</topology>
    </subcellularLocation>
</comment>
<feature type="transmembrane region" description="Helical" evidence="9">
    <location>
        <begin position="158"/>
        <end position="177"/>
    </location>
</feature>
<evidence type="ECO:0000256" key="2">
    <source>
        <dbReference type="ARBA" id="ARBA00004752"/>
    </source>
</evidence>
<dbReference type="GO" id="GO:0032153">
    <property type="term" value="C:cell division site"/>
    <property type="evidence" value="ECO:0007669"/>
    <property type="project" value="TreeGrafter"/>
</dbReference>
<dbReference type="GO" id="GO:0005886">
    <property type="term" value="C:plasma membrane"/>
    <property type="evidence" value="ECO:0007669"/>
    <property type="project" value="TreeGrafter"/>
</dbReference>
<gene>
    <name evidence="10" type="primary">rodA</name>
    <name evidence="10" type="ORF">E1263_24005</name>
</gene>
<feature type="transmembrane region" description="Helical" evidence="9">
    <location>
        <begin position="323"/>
        <end position="341"/>
    </location>
</feature>
<proteinExistence type="predicted"/>
<keyword evidence="11" id="KW-1185">Reference proteome</keyword>
<feature type="transmembrane region" description="Helical" evidence="9">
    <location>
        <begin position="131"/>
        <end position="146"/>
    </location>
</feature>
<dbReference type="Proteomes" id="UP000295124">
    <property type="component" value="Unassembled WGS sequence"/>
</dbReference>
<evidence type="ECO:0000313" key="11">
    <source>
        <dbReference type="Proteomes" id="UP000295124"/>
    </source>
</evidence>
<feature type="transmembrane region" description="Helical" evidence="9">
    <location>
        <begin position="205"/>
        <end position="224"/>
    </location>
</feature>
<feature type="transmembrane region" description="Helical" evidence="9">
    <location>
        <begin position="183"/>
        <end position="200"/>
    </location>
</feature>
<evidence type="ECO:0000313" key="10">
    <source>
        <dbReference type="EMBL" id="TDD57366.1"/>
    </source>
</evidence>
<evidence type="ECO:0000256" key="5">
    <source>
        <dbReference type="ARBA" id="ARBA00022989"/>
    </source>
</evidence>
<comment type="catalytic activity">
    <reaction evidence="8">
        <text>[GlcNAc-(1-&gt;4)-Mur2Ac(oyl-L-Ala-gamma-D-Glu-L-Lys-D-Ala-D-Ala)](n)-di-trans,octa-cis-undecaprenyl diphosphate + beta-D-GlcNAc-(1-&gt;4)-Mur2Ac(oyl-L-Ala-gamma-D-Glu-L-Lys-D-Ala-D-Ala)-di-trans,octa-cis-undecaprenyl diphosphate = [GlcNAc-(1-&gt;4)-Mur2Ac(oyl-L-Ala-gamma-D-Glu-L-Lys-D-Ala-D-Ala)](n+1)-di-trans,octa-cis-undecaprenyl diphosphate + di-trans,octa-cis-undecaprenyl diphosphate + H(+)</text>
        <dbReference type="Rhea" id="RHEA:23708"/>
        <dbReference type="Rhea" id="RHEA-COMP:9602"/>
        <dbReference type="Rhea" id="RHEA-COMP:9603"/>
        <dbReference type="ChEBI" id="CHEBI:15378"/>
        <dbReference type="ChEBI" id="CHEBI:58405"/>
        <dbReference type="ChEBI" id="CHEBI:60033"/>
        <dbReference type="ChEBI" id="CHEBI:78435"/>
        <dbReference type="EC" id="2.4.99.28"/>
    </reaction>
</comment>